<keyword evidence="3" id="KW-1185">Reference proteome</keyword>
<accession>A0A5P9YMY0</accession>
<dbReference type="AlphaFoldDB" id="A0A5C4V7Y4"/>
<feature type="chain" id="PRO_5038990024" evidence="1">
    <location>
        <begin position="23"/>
        <end position="95"/>
    </location>
</feature>
<evidence type="ECO:0000313" key="3">
    <source>
        <dbReference type="Proteomes" id="UP000312512"/>
    </source>
</evidence>
<accession>A0A5C4V7Y4</accession>
<comment type="caution">
    <text evidence="2">The sequence shown here is derived from an EMBL/GenBank/DDBJ whole genome shotgun (WGS) entry which is preliminary data.</text>
</comment>
<organism evidence="2 3">
    <name type="scientific">Nonomuraea phyllanthi</name>
    <dbReference type="NCBI Taxonomy" id="2219224"/>
    <lineage>
        <taxon>Bacteria</taxon>
        <taxon>Bacillati</taxon>
        <taxon>Actinomycetota</taxon>
        <taxon>Actinomycetes</taxon>
        <taxon>Streptosporangiales</taxon>
        <taxon>Streptosporangiaceae</taxon>
        <taxon>Nonomuraea</taxon>
    </lineage>
</organism>
<protein>
    <submittedName>
        <fullName evidence="2">Uncharacterized protein</fullName>
    </submittedName>
</protein>
<sequence length="95" mass="9900">MIKKVCATAVVLVAAASGALLAAPAHADDDWRGPWRGDRWSGNWSGNHDSTQSGNNFGDVTSANRGAGWSTNVNNTNGIATTATNGGITVTYIFY</sequence>
<evidence type="ECO:0000256" key="1">
    <source>
        <dbReference type="SAM" id="SignalP"/>
    </source>
</evidence>
<keyword evidence="1" id="KW-0732">Signal</keyword>
<dbReference type="EMBL" id="VDLX02000027">
    <property type="protein sequence ID" value="KAB8187518.1"/>
    <property type="molecule type" value="Genomic_DNA"/>
</dbReference>
<feature type="signal peptide" evidence="1">
    <location>
        <begin position="1"/>
        <end position="22"/>
    </location>
</feature>
<name>A0A5C4V7Y4_9ACTN</name>
<reference evidence="2 3" key="1">
    <citation type="submission" date="2019-10" db="EMBL/GenBank/DDBJ databases">
        <title>Nonomuraea sp. nov., isolated from Phyllanthus amarus.</title>
        <authorList>
            <person name="Klykleung N."/>
            <person name="Tanasupawat S."/>
        </authorList>
    </citation>
    <scope>NUCLEOTIDE SEQUENCE [LARGE SCALE GENOMIC DNA]</scope>
    <source>
        <strain evidence="2 3">PA1-10</strain>
    </source>
</reference>
<gene>
    <name evidence="2" type="ORF">FH608_045415</name>
</gene>
<proteinExistence type="predicted"/>
<evidence type="ECO:0000313" key="2">
    <source>
        <dbReference type="EMBL" id="KAB8187518.1"/>
    </source>
</evidence>
<dbReference type="RefSeq" id="WP_139637392.1">
    <property type="nucleotide sequence ID" value="NZ_CP045572.1"/>
</dbReference>
<dbReference type="Proteomes" id="UP000312512">
    <property type="component" value="Unassembled WGS sequence"/>
</dbReference>